<protein>
    <submittedName>
        <fullName evidence="2">Uncharacterized protein</fullName>
    </submittedName>
</protein>
<gene>
    <name evidence="2" type="ORF">UFOVP174_23</name>
</gene>
<evidence type="ECO:0000313" key="2">
    <source>
        <dbReference type="EMBL" id="CAB5194688.1"/>
    </source>
</evidence>
<feature type="transmembrane region" description="Helical" evidence="1">
    <location>
        <begin position="6"/>
        <end position="29"/>
    </location>
</feature>
<name>A0A6J7WEK0_9CAUD</name>
<reference evidence="2" key="1">
    <citation type="submission" date="2020-05" db="EMBL/GenBank/DDBJ databases">
        <authorList>
            <person name="Chiriac C."/>
            <person name="Salcher M."/>
            <person name="Ghai R."/>
            <person name="Kavagutti S V."/>
        </authorList>
    </citation>
    <scope>NUCLEOTIDE SEQUENCE</scope>
</reference>
<sequence>MKATLGMLKFFFIAVPVFIVVYCSAMAAIEVKEYLRK</sequence>
<keyword evidence="1" id="KW-1133">Transmembrane helix</keyword>
<accession>A0A6J7WEK0</accession>
<keyword evidence="1" id="KW-0472">Membrane</keyword>
<dbReference type="EMBL" id="LR798216">
    <property type="protein sequence ID" value="CAB5194688.1"/>
    <property type="molecule type" value="Genomic_DNA"/>
</dbReference>
<proteinExistence type="predicted"/>
<evidence type="ECO:0000256" key="1">
    <source>
        <dbReference type="SAM" id="Phobius"/>
    </source>
</evidence>
<keyword evidence="1" id="KW-0812">Transmembrane</keyword>
<organism evidence="2">
    <name type="scientific">uncultured Caudovirales phage</name>
    <dbReference type="NCBI Taxonomy" id="2100421"/>
    <lineage>
        <taxon>Viruses</taxon>
        <taxon>Duplodnaviria</taxon>
        <taxon>Heunggongvirae</taxon>
        <taxon>Uroviricota</taxon>
        <taxon>Caudoviricetes</taxon>
        <taxon>Peduoviridae</taxon>
        <taxon>Maltschvirus</taxon>
        <taxon>Maltschvirus maltsch</taxon>
    </lineage>
</organism>